<keyword evidence="2" id="KW-0675">Receptor</keyword>
<dbReference type="InterPro" id="IPR051963">
    <property type="entry name" value="Adhesion_GPCR_A"/>
</dbReference>
<evidence type="ECO:0000313" key="5">
    <source>
        <dbReference type="EMBL" id="GFG31699.1"/>
    </source>
</evidence>
<proteinExistence type="inferred from homology"/>
<feature type="transmembrane region" description="Helical" evidence="3">
    <location>
        <begin position="232"/>
        <end position="255"/>
    </location>
</feature>
<dbReference type="InterPro" id="IPR001611">
    <property type="entry name" value="Leu-rich_rpt"/>
</dbReference>
<dbReference type="PANTHER" id="PTHR45930:SF4">
    <property type="entry name" value="ADHESION G PROTEIN-COUPLED RECEPTOR A3"/>
    <property type="match status" value="1"/>
</dbReference>
<keyword evidence="3" id="KW-0472">Membrane</keyword>
<dbReference type="SUPFAM" id="SSF52058">
    <property type="entry name" value="L domain-like"/>
    <property type="match status" value="1"/>
</dbReference>
<dbReference type="EMBL" id="BLKM01010978">
    <property type="protein sequence ID" value="GFG31699.1"/>
    <property type="molecule type" value="Genomic_DNA"/>
</dbReference>
<accession>A0A6L2PGK7</accession>
<dbReference type="InterPro" id="IPR032675">
    <property type="entry name" value="LRR_dom_sf"/>
</dbReference>
<dbReference type="AlphaFoldDB" id="A0A6L2PGK7"/>
<evidence type="ECO:0000313" key="6">
    <source>
        <dbReference type="Proteomes" id="UP000502823"/>
    </source>
</evidence>
<comment type="caution">
    <text evidence="5">The sequence shown here is derived from an EMBL/GenBank/DDBJ whole genome shotgun (WGS) entry which is preliminary data.</text>
</comment>
<dbReference type="GO" id="GO:0007166">
    <property type="term" value="P:cell surface receptor signaling pathway"/>
    <property type="evidence" value="ECO:0007669"/>
    <property type="project" value="TreeGrafter"/>
</dbReference>
<dbReference type="Gene3D" id="3.80.10.10">
    <property type="entry name" value="Ribonuclease Inhibitor"/>
    <property type="match status" value="2"/>
</dbReference>
<dbReference type="GO" id="GO:0005886">
    <property type="term" value="C:plasma membrane"/>
    <property type="evidence" value="ECO:0007669"/>
    <property type="project" value="TreeGrafter"/>
</dbReference>
<keyword evidence="4" id="KW-0732">Signal</keyword>
<evidence type="ECO:0000256" key="1">
    <source>
        <dbReference type="ARBA" id="ARBA00007343"/>
    </source>
</evidence>
<dbReference type="OrthoDB" id="2013775at2759"/>
<dbReference type="InParanoid" id="A0A6L2PGK7"/>
<evidence type="ECO:0000256" key="2">
    <source>
        <dbReference type="ARBA" id="ARBA00023170"/>
    </source>
</evidence>
<reference evidence="6" key="1">
    <citation type="submission" date="2020-01" db="EMBL/GenBank/DDBJ databases">
        <title>Draft genome sequence of the Termite Coptotermes fromosanus.</title>
        <authorList>
            <person name="Itakura S."/>
            <person name="Yosikawa Y."/>
            <person name="Umezawa K."/>
        </authorList>
    </citation>
    <scope>NUCLEOTIDE SEQUENCE [LARGE SCALE GENOMIC DNA]</scope>
</reference>
<evidence type="ECO:0000256" key="4">
    <source>
        <dbReference type="SAM" id="SignalP"/>
    </source>
</evidence>
<feature type="chain" id="PRO_5026871239" description="LRRCT domain-containing protein" evidence="4">
    <location>
        <begin position="22"/>
        <end position="275"/>
    </location>
</feature>
<feature type="signal peptide" evidence="4">
    <location>
        <begin position="1"/>
        <end position="21"/>
    </location>
</feature>
<evidence type="ECO:0000256" key="3">
    <source>
        <dbReference type="SAM" id="Phobius"/>
    </source>
</evidence>
<keyword evidence="3" id="KW-0812">Transmembrane</keyword>
<name>A0A6L2PGK7_COPFO</name>
<organism evidence="5 6">
    <name type="scientific">Coptotermes formosanus</name>
    <name type="common">Formosan subterranean termite</name>
    <dbReference type="NCBI Taxonomy" id="36987"/>
    <lineage>
        <taxon>Eukaryota</taxon>
        <taxon>Metazoa</taxon>
        <taxon>Ecdysozoa</taxon>
        <taxon>Arthropoda</taxon>
        <taxon>Hexapoda</taxon>
        <taxon>Insecta</taxon>
        <taxon>Pterygota</taxon>
        <taxon>Neoptera</taxon>
        <taxon>Polyneoptera</taxon>
        <taxon>Dictyoptera</taxon>
        <taxon>Blattodea</taxon>
        <taxon>Blattoidea</taxon>
        <taxon>Termitoidae</taxon>
        <taxon>Rhinotermitidae</taxon>
        <taxon>Coptotermes</taxon>
    </lineage>
</organism>
<dbReference type="Proteomes" id="UP000502823">
    <property type="component" value="Unassembled WGS sequence"/>
</dbReference>
<sequence>MTKRKRATELIWIWIMLVISASDNSFYSCKRYLKFSLDCSNIYLGILKARPYPEEYTTFSDISLKNTSLIGLEGNVFDKMTNLKSLYMSNNMLETLNYRLFSKLKYLMHLDLRNNRLIILNDRRLFKSQRTLLHLLLAYNKLTLLDMTVLSPMKSLKVLDLSNNPFVCECQLHLTFLWCERRLLETNATCQFPDLYAGSPWTVLELQNCTESHLPVTSSQSTSPAIVSDSTFLFSGICVIVLLMCVCLAVSVFCWRKFHKITFRSHEVYSNLRHM</sequence>
<protein>
    <recommendedName>
        <fullName evidence="7">LRRCT domain-containing protein</fullName>
    </recommendedName>
</protein>
<keyword evidence="3" id="KW-1133">Transmembrane helix</keyword>
<keyword evidence="6" id="KW-1185">Reference proteome</keyword>
<dbReference type="Pfam" id="PF13855">
    <property type="entry name" value="LRR_8"/>
    <property type="match status" value="1"/>
</dbReference>
<dbReference type="PANTHER" id="PTHR45930">
    <property type="entry name" value="G-PROTEIN COUPLED RECEPTOR 124-LIKE PROTEIN"/>
    <property type="match status" value="1"/>
</dbReference>
<comment type="similarity">
    <text evidence="1">Belongs to the G-protein coupled receptor 2 family. Adhesion G-protein coupled receptor (ADGR) subfamily.</text>
</comment>
<evidence type="ECO:0008006" key="7">
    <source>
        <dbReference type="Google" id="ProtNLM"/>
    </source>
</evidence>
<gene>
    <name evidence="5" type="ORF">Cfor_04841</name>
</gene>